<evidence type="ECO:0000313" key="3">
    <source>
        <dbReference type="EMBL" id="MFI6505280.1"/>
    </source>
</evidence>
<name>A0ABW7ZBU5_9ACTN</name>
<comment type="caution">
    <text evidence="3">The sequence shown here is derived from an EMBL/GenBank/DDBJ whole genome shotgun (WGS) entry which is preliminary data.</text>
</comment>
<reference evidence="3 4" key="1">
    <citation type="submission" date="2024-10" db="EMBL/GenBank/DDBJ databases">
        <title>The Natural Products Discovery Center: Release of the First 8490 Sequenced Strains for Exploring Actinobacteria Biosynthetic Diversity.</title>
        <authorList>
            <person name="Kalkreuter E."/>
            <person name="Kautsar S.A."/>
            <person name="Yang D."/>
            <person name="Bader C.D."/>
            <person name="Teijaro C.N."/>
            <person name="Fluegel L."/>
            <person name="Davis C.M."/>
            <person name="Simpson J.R."/>
            <person name="Lauterbach L."/>
            <person name="Steele A.D."/>
            <person name="Gui C."/>
            <person name="Meng S."/>
            <person name="Li G."/>
            <person name="Viehrig K."/>
            <person name="Ye F."/>
            <person name="Su P."/>
            <person name="Kiefer A.F."/>
            <person name="Nichols A."/>
            <person name="Cepeda A.J."/>
            <person name="Yan W."/>
            <person name="Fan B."/>
            <person name="Jiang Y."/>
            <person name="Adhikari A."/>
            <person name="Zheng C.-J."/>
            <person name="Schuster L."/>
            <person name="Cowan T.M."/>
            <person name="Smanski M.J."/>
            <person name="Chevrette M.G."/>
            <person name="De Carvalho L.P.S."/>
            <person name="Shen B."/>
        </authorList>
    </citation>
    <scope>NUCLEOTIDE SEQUENCE [LARGE SCALE GENOMIC DNA]</scope>
    <source>
        <strain evidence="3 4">NPDC050545</strain>
    </source>
</reference>
<dbReference type="RefSeq" id="WP_397091360.1">
    <property type="nucleotide sequence ID" value="NZ_JBITGY010000018.1"/>
</dbReference>
<dbReference type="InterPro" id="IPR019967">
    <property type="entry name" value="F420-dep_enz_PPOX_Rv0121"/>
</dbReference>
<dbReference type="InterPro" id="IPR012349">
    <property type="entry name" value="Split_barrel_FMN-bd"/>
</dbReference>
<dbReference type="NCBIfam" id="TIGR03668">
    <property type="entry name" value="Rv0121_F420"/>
    <property type="match status" value="1"/>
</dbReference>
<dbReference type="InterPro" id="IPR052019">
    <property type="entry name" value="F420H2_bilvrd_red/Heme_oxyg"/>
</dbReference>
<dbReference type="PANTHER" id="PTHR35176:SF2">
    <property type="entry name" value="F420H(2)-DEPENDENT REDUCTASE RV1155"/>
    <property type="match status" value="1"/>
</dbReference>
<organism evidence="3 4">
    <name type="scientific">Nonomuraea typhae</name>
    <dbReference type="NCBI Taxonomy" id="2603600"/>
    <lineage>
        <taxon>Bacteria</taxon>
        <taxon>Bacillati</taxon>
        <taxon>Actinomycetota</taxon>
        <taxon>Actinomycetes</taxon>
        <taxon>Streptosporangiales</taxon>
        <taxon>Streptosporangiaceae</taxon>
        <taxon>Nonomuraea</taxon>
    </lineage>
</organism>
<dbReference type="PANTHER" id="PTHR35176">
    <property type="entry name" value="HEME OXYGENASE HI_0854-RELATED"/>
    <property type="match status" value="1"/>
</dbReference>
<dbReference type="Gene3D" id="2.30.110.10">
    <property type="entry name" value="Electron Transport, Fmn-binding Protein, Chain A"/>
    <property type="match status" value="1"/>
</dbReference>
<protein>
    <submittedName>
        <fullName evidence="3">TIGR03668 family PPOX class F420-dependent oxidoreductase</fullName>
    </submittedName>
</protein>
<dbReference type="InterPro" id="IPR011576">
    <property type="entry name" value="Pyridox_Oxase_N"/>
</dbReference>
<dbReference type="Pfam" id="PF01243">
    <property type="entry name" value="PNPOx_N"/>
    <property type="match status" value="1"/>
</dbReference>
<dbReference type="Proteomes" id="UP001612741">
    <property type="component" value="Unassembled WGS sequence"/>
</dbReference>
<evidence type="ECO:0000256" key="1">
    <source>
        <dbReference type="ARBA" id="ARBA00023002"/>
    </source>
</evidence>
<gene>
    <name evidence="3" type="ORF">ACIBG2_48420</name>
</gene>
<keyword evidence="4" id="KW-1185">Reference proteome</keyword>
<keyword evidence="1" id="KW-0560">Oxidoreductase</keyword>
<sequence>MDTLDYASGGKGLLRVFNDHMNEDDARRRFASARVARLATADSSAVPHLVPITFALDGDEVAFVVDHKPKRSTNLRRLRNIVQNPNVCLIVDEYDDDWARLWWVRADGHAEIHESGQVRDRAVAKLMDRYEQYRETPPQGPAVLITVSAWTGWAYST</sequence>
<evidence type="ECO:0000259" key="2">
    <source>
        <dbReference type="Pfam" id="PF01243"/>
    </source>
</evidence>
<dbReference type="SUPFAM" id="SSF50475">
    <property type="entry name" value="FMN-binding split barrel"/>
    <property type="match status" value="1"/>
</dbReference>
<proteinExistence type="predicted"/>
<dbReference type="EMBL" id="JBITGY010000018">
    <property type="protein sequence ID" value="MFI6505280.1"/>
    <property type="molecule type" value="Genomic_DNA"/>
</dbReference>
<feature type="domain" description="Pyridoxamine 5'-phosphate oxidase N-terminal" evidence="2">
    <location>
        <begin position="25"/>
        <end position="150"/>
    </location>
</feature>
<accession>A0ABW7ZBU5</accession>
<evidence type="ECO:0000313" key="4">
    <source>
        <dbReference type="Proteomes" id="UP001612741"/>
    </source>
</evidence>